<dbReference type="AlphaFoldDB" id="A0A8C2LUH2"/>
<evidence type="ECO:0000313" key="13">
    <source>
        <dbReference type="Ensembl" id="ENSCGRP00001009402.1"/>
    </source>
</evidence>
<dbReference type="Proteomes" id="UP000694386">
    <property type="component" value="Unplaced"/>
</dbReference>
<evidence type="ECO:0000256" key="12">
    <source>
        <dbReference type="RuleBase" id="RU368066"/>
    </source>
</evidence>
<dbReference type="GO" id="GO:0005886">
    <property type="term" value="C:plasma membrane"/>
    <property type="evidence" value="ECO:0007669"/>
    <property type="project" value="UniProtKB-SubCell"/>
</dbReference>
<evidence type="ECO:0000256" key="9">
    <source>
        <dbReference type="ARBA" id="ARBA00023180"/>
    </source>
</evidence>
<proteinExistence type="inferred from homology"/>
<keyword evidence="6 12" id="KW-0812">Transmembrane</keyword>
<evidence type="ECO:0000256" key="1">
    <source>
        <dbReference type="ARBA" id="ARBA00004651"/>
    </source>
</evidence>
<feature type="transmembrane region" description="Helical" evidence="12">
    <location>
        <begin position="56"/>
        <end position="84"/>
    </location>
</feature>
<keyword evidence="8 12" id="KW-0472">Membrane</keyword>
<dbReference type="GO" id="GO:0015101">
    <property type="term" value="F:organic cation transmembrane transporter activity"/>
    <property type="evidence" value="ECO:0007669"/>
    <property type="project" value="UniProtKB-ARBA"/>
</dbReference>
<evidence type="ECO:0000256" key="2">
    <source>
        <dbReference type="ARBA" id="ARBA00007168"/>
    </source>
</evidence>
<comment type="function">
    <text evidence="11">Choline/H+ antiporter.</text>
</comment>
<evidence type="ECO:0000256" key="8">
    <source>
        <dbReference type="ARBA" id="ARBA00023136"/>
    </source>
</evidence>
<organism evidence="13 14">
    <name type="scientific">Cricetulus griseus</name>
    <name type="common">Chinese hamster</name>
    <name type="synonym">Cricetulus barabensis griseus</name>
    <dbReference type="NCBI Taxonomy" id="10029"/>
    <lineage>
        <taxon>Eukaryota</taxon>
        <taxon>Metazoa</taxon>
        <taxon>Chordata</taxon>
        <taxon>Craniata</taxon>
        <taxon>Vertebrata</taxon>
        <taxon>Euteleostomi</taxon>
        <taxon>Mammalia</taxon>
        <taxon>Eutheria</taxon>
        <taxon>Euarchontoglires</taxon>
        <taxon>Glires</taxon>
        <taxon>Rodentia</taxon>
        <taxon>Myomorpha</taxon>
        <taxon>Muroidea</taxon>
        <taxon>Cricetidae</taxon>
        <taxon>Cricetinae</taxon>
        <taxon>Cricetulus</taxon>
    </lineage>
</organism>
<evidence type="ECO:0000256" key="7">
    <source>
        <dbReference type="ARBA" id="ARBA00022989"/>
    </source>
</evidence>
<feature type="transmembrane region" description="Helical" evidence="12">
    <location>
        <begin position="243"/>
        <end position="263"/>
    </location>
</feature>
<evidence type="ECO:0000256" key="6">
    <source>
        <dbReference type="ARBA" id="ARBA00022692"/>
    </source>
</evidence>
<dbReference type="InterPro" id="IPR007603">
    <property type="entry name" value="Choline_transptr-like"/>
</dbReference>
<dbReference type="PANTHER" id="PTHR12385:SF42">
    <property type="entry name" value="CHOLINE TRANSPORTER-LIKE PROTEIN 5"/>
    <property type="match status" value="1"/>
</dbReference>
<evidence type="ECO:0000256" key="4">
    <source>
        <dbReference type="ARBA" id="ARBA00022449"/>
    </source>
</evidence>
<reference evidence="13" key="1">
    <citation type="submission" date="2025-08" db="UniProtKB">
        <authorList>
            <consortium name="Ensembl"/>
        </authorList>
    </citation>
    <scope>IDENTIFICATION</scope>
</reference>
<dbReference type="Ensembl" id="ENSCGRT00001013611.1">
    <property type="protein sequence ID" value="ENSCGRP00001009402.1"/>
    <property type="gene ID" value="ENSCGRG00001011523.1"/>
</dbReference>
<dbReference type="GO" id="GO:0015297">
    <property type="term" value="F:antiporter activity"/>
    <property type="evidence" value="ECO:0007669"/>
    <property type="project" value="UniProtKB-KW"/>
</dbReference>
<comment type="caution">
    <text evidence="12">Lacks conserved residue(s) required for the propagation of feature annotation.</text>
</comment>
<comment type="function">
    <text evidence="12">Choline transporter.</text>
</comment>
<evidence type="ECO:0000256" key="10">
    <source>
        <dbReference type="ARBA" id="ARBA00035093"/>
    </source>
</evidence>
<comment type="subcellular location">
    <subcellularLocation>
        <location evidence="1 12">Cell membrane</location>
        <topology evidence="1 12">Multi-pass membrane protein</topology>
    </subcellularLocation>
</comment>
<keyword evidence="4" id="KW-0050">Antiport</keyword>
<keyword evidence="9" id="KW-0325">Glycoprotein</keyword>
<feature type="transmembrane region" description="Helical" evidence="12">
    <location>
        <begin position="104"/>
        <end position="128"/>
    </location>
</feature>
<evidence type="ECO:0000313" key="14">
    <source>
        <dbReference type="Proteomes" id="UP000694386"/>
    </source>
</evidence>
<accession>A0A8C2LUH2</accession>
<dbReference type="PANTHER" id="PTHR12385">
    <property type="entry name" value="CHOLINE TRANSPORTER-LIKE (SLC FAMILY 44)"/>
    <property type="match status" value="1"/>
</dbReference>
<keyword evidence="5" id="KW-1003">Cell membrane</keyword>
<reference evidence="13" key="2">
    <citation type="submission" date="2025-09" db="UniProtKB">
        <authorList>
            <consortium name="Ensembl"/>
        </authorList>
    </citation>
    <scope>IDENTIFICATION</scope>
</reference>
<protein>
    <recommendedName>
        <fullName evidence="12">Choline transporter-like protein</fullName>
    </recommendedName>
</protein>
<feature type="transmembrane region" description="Helical" evidence="12">
    <location>
        <begin position="203"/>
        <end position="227"/>
    </location>
</feature>
<keyword evidence="7 12" id="KW-1133">Transmembrane helix</keyword>
<evidence type="ECO:0000256" key="11">
    <source>
        <dbReference type="ARBA" id="ARBA00037726"/>
    </source>
</evidence>
<comment type="similarity">
    <text evidence="2 12">Belongs to the CTL (choline transporter-like) family.</text>
</comment>
<evidence type="ECO:0000256" key="5">
    <source>
        <dbReference type="ARBA" id="ARBA00022475"/>
    </source>
</evidence>
<evidence type="ECO:0000256" key="3">
    <source>
        <dbReference type="ARBA" id="ARBA00022448"/>
    </source>
</evidence>
<dbReference type="Pfam" id="PF04515">
    <property type="entry name" value="Choline_transpo"/>
    <property type="match status" value="1"/>
</dbReference>
<sequence length="314" mass="35970">MVPQGKCIHEDETCDPEIFPKSHIPKVCPGASCNFYSYGGKSVYHSYHLIFQIYNLFALLWLVNFVIALGQCTLAGAFASYYWAMRKPEDIPKCPLFIAFGRAVRYHTGSLALGSLILASVQVFKVIIEYMSYRLKKTQNRVSRFLKCCLRCCFWCLEKLVKYLNRNAYIMIALYGKNFCESTKESFSLLMRNILKVAVTDEITCFILLLGKILVSGIVGLLAFLLFTERLQKIVEGPTTLNYYWVPFLTLVLGSYLIAHGFFSVYSMCVKTIIICFCEDLERNDGSAEKPYFVTPSLHRVLTKTRPVSQRQRE</sequence>
<comment type="catalytic activity">
    <reaction evidence="10">
        <text>choline(out) + n H(+)(in) = choline(in) + n H(+)(out)</text>
        <dbReference type="Rhea" id="RHEA:75463"/>
        <dbReference type="ChEBI" id="CHEBI:15354"/>
        <dbReference type="ChEBI" id="CHEBI:15378"/>
    </reaction>
</comment>
<name>A0A8C2LUH2_CRIGR</name>
<keyword evidence="3" id="KW-0813">Transport</keyword>